<keyword evidence="2" id="KW-0677">Repeat</keyword>
<dbReference type="InterPro" id="IPR012934">
    <property type="entry name" value="Znf_AD"/>
</dbReference>
<dbReference type="Pfam" id="PF00096">
    <property type="entry name" value="zf-C2H2"/>
    <property type="match status" value="3"/>
</dbReference>
<dbReference type="InterPro" id="IPR036236">
    <property type="entry name" value="Znf_C2H2_sf"/>
</dbReference>
<keyword evidence="6" id="KW-0732">Signal</keyword>
<keyword evidence="4" id="KW-0862">Zinc</keyword>
<evidence type="ECO:0000256" key="2">
    <source>
        <dbReference type="ARBA" id="ARBA00022737"/>
    </source>
</evidence>
<dbReference type="EMBL" id="JAPWTK010000048">
    <property type="protein sequence ID" value="KAJ8954385.1"/>
    <property type="molecule type" value="Genomic_DNA"/>
</dbReference>
<protein>
    <recommendedName>
        <fullName evidence="7">C2H2-type domain-containing protein</fullName>
    </recommendedName>
</protein>
<evidence type="ECO:0000256" key="6">
    <source>
        <dbReference type="SAM" id="SignalP"/>
    </source>
</evidence>
<reference evidence="8" key="1">
    <citation type="journal article" date="2023" name="Insect Mol. Biol.">
        <title>Genome sequencing provides insights into the evolution of gene families encoding plant cell wall-degrading enzymes in longhorned beetles.</title>
        <authorList>
            <person name="Shin N.R."/>
            <person name="Okamura Y."/>
            <person name="Kirsch R."/>
            <person name="Pauchet Y."/>
        </authorList>
    </citation>
    <scope>NUCLEOTIDE SEQUENCE</scope>
    <source>
        <strain evidence="8">AMC_N1</strain>
    </source>
</reference>
<dbReference type="GO" id="GO:0005634">
    <property type="term" value="C:nucleus"/>
    <property type="evidence" value="ECO:0007669"/>
    <property type="project" value="InterPro"/>
</dbReference>
<feature type="domain" description="C2H2-type" evidence="7">
    <location>
        <begin position="313"/>
        <end position="340"/>
    </location>
</feature>
<feature type="chain" id="PRO_5043619919" description="C2H2-type domain-containing protein" evidence="6">
    <location>
        <begin position="25"/>
        <end position="436"/>
    </location>
</feature>
<sequence length="436" mass="51746">MLKFDPGMYHLVLALHVQLPLICAVCNQCSQSLNDICEFKYNCLKAEEIILYKLSKIRSDLKLDLRDVMLWTDNTPKPLKSSLENICRTCLRLFAKNAEDRGDSIFDILRKCVPELDSTLTLNPNICEKCEKMLYKWDYFRIVYMNTDILIKQYCSTFNIQNSQNIIGYKLLEFSKSSSWEPNNYFNLNTINCIPADEEFEFKFDYHELNVQMYTKGKEEKVVKTENTDDFKIIIQETVETVLKPMRRNGIHMYTCPKCKKIVKDIEDHLYEHGDSHVKLSYQCHKCDYRHKLKFKLREHLLSHQKESPTKMFSCPQCSFQAKQKGNLMTHMLIHKKPEEIEMFKCQMCKFQTRQKGNLKTHMLTHKKPEELEMFKCNICTYQARQKGNLQTHMLKKHRPFGDKVVEEALFYKCKQCTYKAKHKPSLKKHMRSHES</sequence>
<feature type="domain" description="C2H2-type" evidence="7">
    <location>
        <begin position="344"/>
        <end position="371"/>
    </location>
</feature>
<feature type="domain" description="C2H2-type" evidence="7">
    <location>
        <begin position="282"/>
        <end position="309"/>
    </location>
</feature>
<organism evidence="8 9">
    <name type="scientific">Aromia moschata</name>
    <dbReference type="NCBI Taxonomy" id="1265417"/>
    <lineage>
        <taxon>Eukaryota</taxon>
        <taxon>Metazoa</taxon>
        <taxon>Ecdysozoa</taxon>
        <taxon>Arthropoda</taxon>
        <taxon>Hexapoda</taxon>
        <taxon>Insecta</taxon>
        <taxon>Pterygota</taxon>
        <taxon>Neoptera</taxon>
        <taxon>Endopterygota</taxon>
        <taxon>Coleoptera</taxon>
        <taxon>Polyphaga</taxon>
        <taxon>Cucujiformia</taxon>
        <taxon>Chrysomeloidea</taxon>
        <taxon>Cerambycidae</taxon>
        <taxon>Cerambycinae</taxon>
        <taxon>Callichromatini</taxon>
        <taxon>Aromia</taxon>
    </lineage>
</organism>
<dbReference type="PANTHER" id="PTHR24379">
    <property type="entry name" value="KRAB AND ZINC FINGER DOMAIN-CONTAINING"/>
    <property type="match status" value="1"/>
</dbReference>
<dbReference type="PROSITE" id="PS50157">
    <property type="entry name" value="ZINC_FINGER_C2H2_2"/>
    <property type="match status" value="4"/>
</dbReference>
<dbReference type="SUPFAM" id="SSF57667">
    <property type="entry name" value="beta-beta-alpha zinc fingers"/>
    <property type="match status" value="2"/>
</dbReference>
<dbReference type="Gene3D" id="3.30.160.60">
    <property type="entry name" value="Classic Zinc Finger"/>
    <property type="match status" value="4"/>
</dbReference>
<dbReference type="InterPro" id="IPR013087">
    <property type="entry name" value="Znf_C2H2_type"/>
</dbReference>
<keyword evidence="1" id="KW-0479">Metal-binding</keyword>
<dbReference type="FunFam" id="3.30.160.60:FF:002203">
    <property type="entry name" value="Zinc finger protein 142-like Protein"/>
    <property type="match status" value="1"/>
</dbReference>
<dbReference type="SMART" id="SM00355">
    <property type="entry name" value="ZnF_C2H2"/>
    <property type="match status" value="6"/>
</dbReference>
<name>A0AAV8YTL5_9CUCU</name>
<feature type="domain" description="C2H2-type" evidence="7">
    <location>
        <begin position="412"/>
        <end position="436"/>
    </location>
</feature>
<gene>
    <name evidence="8" type="ORF">NQ318_011058</name>
</gene>
<evidence type="ECO:0000256" key="4">
    <source>
        <dbReference type="ARBA" id="ARBA00022833"/>
    </source>
</evidence>
<dbReference type="GO" id="GO:0008270">
    <property type="term" value="F:zinc ion binding"/>
    <property type="evidence" value="ECO:0007669"/>
    <property type="project" value="UniProtKB-KW"/>
</dbReference>
<feature type="signal peptide" evidence="6">
    <location>
        <begin position="1"/>
        <end position="24"/>
    </location>
</feature>
<proteinExistence type="predicted"/>
<dbReference type="Proteomes" id="UP001162162">
    <property type="component" value="Unassembled WGS sequence"/>
</dbReference>
<dbReference type="SMART" id="SM00868">
    <property type="entry name" value="zf-AD"/>
    <property type="match status" value="2"/>
</dbReference>
<evidence type="ECO:0000256" key="3">
    <source>
        <dbReference type="ARBA" id="ARBA00022771"/>
    </source>
</evidence>
<evidence type="ECO:0000313" key="9">
    <source>
        <dbReference type="Proteomes" id="UP001162162"/>
    </source>
</evidence>
<accession>A0AAV8YTL5</accession>
<evidence type="ECO:0000256" key="1">
    <source>
        <dbReference type="ARBA" id="ARBA00022723"/>
    </source>
</evidence>
<evidence type="ECO:0000259" key="7">
    <source>
        <dbReference type="PROSITE" id="PS50157"/>
    </source>
</evidence>
<comment type="caution">
    <text evidence="8">The sequence shown here is derived from an EMBL/GenBank/DDBJ whole genome shotgun (WGS) entry which is preliminary data.</text>
</comment>
<keyword evidence="3 5" id="KW-0863">Zinc-finger</keyword>
<evidence type="ECO:0000256" key="5">
    <source>
        <dbReference type="PROSITE-ProRule" id="PRU00042"/>
    </source>
</evidence>
<dbReference type="AlphaFoldDB" id="A0AAV8YTL5"/>
<evidence type="ECO:0000313" key="8">
    <source>
        <dbReference type="EMBL" id="KAJ8954385.1"/>
    </source>
</evidence>
<dbReference type="PANTHER" id="PTHR24379:SF121">
    <property type="entry name" value="C2H2-TYPE DOMAIN-CONTAINING PROTEIN"/>
    <property type="match status" value="1"/>
</dbReference>
<keyword evidence="9" id="KW-1185">Reference proteome</keyword>